<protein>
    <submittedName>
        <fullName evidence="3">Uncharacterized protein</fullName>
    </submittedName>
</protein>
<dbReference type="Proteomes" id="UP000887013">
    <property type="component" value="Unassembled WGS sequence"/>
</dbReference>
<keyword evidence="2" id="KW-0812">Transmembrane</keyword>
<evidence type="ECO:0000256" key="2">
    <source>
        <dbReference type="SAM" id="Phobius"/>
    </source>
</evidence>
<proteinExistence type="predicted"/>
<evidence type="ECO:0000256" key="1">
    <source>
        <dbReference type="SAM" id="MobiDB-lite"/>
    </source>
</evidence>
<evidence type="ECO:0000313" key="3">
    <source>
        <dbReference type="EMBL" id="GFU56899.1"/>
    </source>
</evidence>
<feature type="transmembrane region" description="Helical" evidence="2">
    <location>
        <begin position="360"/>
        <end position="380"/>
    </location>
</feature>
<name>A0A8X6R388_NEPPI</name>
<keyword evidence="2" id="KW-0472">Membrane</keyword>
<dbReference type="AlphaFoldDB" id="A0A8X6R388"/>
<evidence type="ECO:0000313" key="4">
    <source>
        <dbReference type="Proteomes" id="UP000887013"/>
    </source>
</evidence>
<feature type="compositionally biased region" description="Polar residues" evidence="1">
    <location>
        <begin position="42"/>
        <end position="52"/>
    </location>
</feature>
<gene>
    <name evidence="3" type="ORF">NPIL_32641</name>
</gene>
<dbReference type="EMBL" id="BMAW01039726">
    <property type="protein sequence ID" value="GFU56899.1"/>
    <property type="molecule type" value="Genomic_DNA"/>
</dbReference>
<organism evidence="3 4">
    <name type="scientific">Nephila pilipes</name>
    <name type="common">Giant wood spider</name>
    <name type="synonym">Nephila maculata</name>
    <dbReference type="NCBI Taxonomy" id="299642"/>
    <lineage>
        <taxon>Eukaryota</taxon>
        <taxon>Metazoa</taxon>
        <taxon>Ecdysozoa</taxon>
        <taxon>Arthropoda</taxon>
        <taxon>Chelicerata</taxon>
        <taxon>Arachnida</taxon>
        <taxon>Araneae</taxon>
        <taxon>Araneomorphae</taxon>
        <taxon>Entelegynae</taxon>
        <taxon>Araneoidea</taxon>
        <taxon>Nephilidae</taxon>
        <taxon>Nephila</taxon>
    </lineage>
</organism>
<feature type="transmembrane region" description="Helical" evidence="2">
    <location>
        <begin position="290"/>
        <end position="308"/>
    </location>
</feature>
<keyword evidence="4" id="KW-1185">Reference proteome</keyword>
<feature type="transmembrane region" description="Helical" evidence="2">
    <location>
        <begin position="259"/>
        <end position="278"/>
    </location>
</feature>
<reference evidence="3" key="1">
    <citation type="submission" date="2020-08" db="EMBL/GenBank/DDBJ databases">
        <title>Multicomponent nature underlies the extraordinary mechanical properties of spider dragline silk.</title>
        <authorList>
            <person name="Kono N."/>
            <person name="Nakamura H."/>
            <person name="Mori M."/>
            <person name="Yoshida Y."/>
            <person name="Ohtoshi R."/>
            <person name="Malay A.D."/>
            <person name="Moran D.A.P."/>
            <person name="Tomita M."/>
            <person name="Numata K."/>
            <person name="Arakawa K."/>
        </authorList>
    </citation>
    <scope>NUCLEOTIDE SEQUENCE</scope>
</reference>
<sequence length="394" mass="42880">MSSEGDSGSRPPAEGDSGMKPPARVEKLAKDLLHVLEGACSATGSRNLTSPDKSGLEAHSVVSSRDSSYRATKSSFDSDSGAFAPVQSVPVDISDLAMQTKSLLYAFSSAEREFLANSSYQSTNSSIGKSSGTLTPLQFEPDDNLEPAVRTLPQLPIQEDLSIEKKIQSTVADLPPLQSNLSADIVRAAPEVSTDSTKHCDNVISNNEVPAADEVSAADGADENSFTHIEQVLINASEQRKTGFCERFQFFASEVRVCFQPILSFFILLLSVLTVCMGRKFRNQCHFNTTPVIMMGLCGLLGLVLRVLSDVFAQFFYPGYILFQTLMQIIALMGALAMALEVSELLRVEDYGTCSVFFNYIYHMNIIVVVLAILIVLIHLDVLYAKLLSCIQSS</sequence>
<feature type="transmembrane region" description="Helical" evidence="2">
    <location>
        <begin position="320"/>
        <end position="340"/>
    </location>
</feature>
<feature type="region of interest" description="Disordered" evidence="1">
    <location>
        <begin position="41"/>
        <end position="81"/>
    </location>
</feature>
<comment type="caution">
    <text evidence="3">The sequence shown here is derived from an EMBL/GenBank/DDBJ whole genome shotgun (WGS) entry which is preliminary data.</text>
</comment>
<feature type="region of interest" description="Disordered" evidence="1">
    <location>
        <begin position="1"/>
        <end position="24"/>
    </location>
</feature>
<feature type="compositionally biased region" description="Polar residues" evidence="1">
    <location>
        <begin position="61"/>
        <end position="78"/>
    </location>
</feature>
<keyword evidence="2" id="KW-1133">Transmembrane helix</keyword>
<accession>A0A8X6R388</accession>